<name>A0A919B704_9ACTN</name>
<gene>
    <name evidence="2" type="ORF">GCM10010218_43210</name>
</gene>
<accession>A0A919B704</accession>
<evidence type="ECO:0000313" key="3">
    <source>
        <dbReference type="Proteomes" id="UP000638313"/>
    </source>
</evidence>
<reference evidence="2" key="1">
    <citation type="journal article" date="2014" name="Int. J. Syst. Evol. Microbiol.">
        <title>Complete genome sequence of Corynebacterium casei LMG S-19264T (=DSM 44701T), isolated from a smear-ripened cheese.</title>
        <authorList>
            <consortium name="US DOE Joint Genome Institute (JGI-PGF)"/>
            <person name="Walter F."/>
            <person name="Albersmeier A."/>
            <person name="Kalinowski J."/>
            <person name="Ruckert C."/>
        </authorList>
    </citation>
    <scope>NUCLEOTIDE SEQUENCE</scope>
    <source>
        <strain evidence="2">JCM 4059</strain>
    </source>
</reference>
<proteinExistence type="predicted"/>
<feature type="compositionally biased region" description="Basic and acidic residues" evidence="1">
    <location>
        <begin position="45"/>
        <end position="65"/>
    </location>
</feature>
<feature type="compositionally biased region" description="Low complexity" evidence="1">
    <location>
        <begin position="32"/>
        <end position="41"/>
    </location>
</feature>
<sequence>MVIFHVAGARPPGVSPAPVDRAPGVRGGAAARGGRAAAAGGRRPRGLDERHVARDSQDAKTDASPHRSSVQAWIEGGEGSIVMRSRRMAGVGRAPGDVNNGIPEGEIGIAPLSGNPLWTSVGLVATLTLCAAC</sequence>
<dbReference type="AlphaFoldDB" id="A0A919B704"/>
<evidence type="ECO:0000313" key="2">
    <source>
        <dbReference type="EMBL" id="GHF57211.1"/>
    </source>
</evidence>
<dbReference type="EMBL" id="BNBD01000009">
    <property type="protein sequence ID" value="GHF57211.1"/>
    <property type="molecule type" value="Genomic_DNA"/>
</dbReference>
<reference evidence="2" key="2">
    <citation type="submission" date="2020-09" db="EMBL/GenBank/DDBJ databases">
        <authorList>
            <person name="Sun Q."/>
            <person name="Ohkuma M."/>
        </authorList>
    </citation>
    <scope>NUCLEOTIDE SEQUENCE</scope>
    <source>
        <strain evidence="2">JCM 4059</strain>
    </source>
</reference>
<keyword evidence="3" id="KW-1185">Reference proteome</keyword>
<comment type="caution">
    <text evidence="2">The sequence shown here is derived from an EMBL/GenBank/DDBJ whole genome shotgun (WGS) entry which is preliminary data.</text>
</comment>
<evidence type="ECO:0000256" key="1">
    <source>
        <dbReference type="SAM" id="MobiDB-lite"/>
    </source>
</evidence>
<organism evidence="2 3">
    <name type="scientific">Streptomyces mashuensis</name>
    <dbReference type="NCBI Taxonomy" id="33904"/>
    <lineage>
        <taxon>Bacteria</taxon>
        <taxon>Bacillati</taxon>
        <taxon>Actinomycetota</taxon>
        <taxon>Actinomycetes</taxon>
        <taxon>Kitasatosporales</taxon>
        <taxon>Streptomycetaceae</taxon>
        <taxon>Streptomyces</taxon>
    </lineage>
</organism>
<dbReference type="Proteomes" id="UP000638313">
    <property type="component" value="Unassembled WGS sequence"/>
</dbReference>
<protein>
    <submittedName>
        <fullName evidence="2">Uncharacterized protein</fullName>
    </submittedName>
</protein>
<feature type="region of interest" description="Disordered" evidence="1">
    <location>
        <begin position="6"/>
        <end position="70"/>
    </location>
</feature>